<evidence type="ECO:0000256" key="2">
    <source>
        <dbReference type="ARBA" id="ARBA00022679"/>
    </source>
</evidence>
<dbReference type="eggNOG" id="COG0438">
    <property type="taxonomic scope" value="Bacteria"/>
</dbReference>
<dbReference type="Proteomes" id="UP000014227">
    <property type="component" value="Chromosome I"/>
</dbReference>
<dbReference type="HOGENOM" id="CLU_009583_0_4_0"/>
<evidence type="ECO:0000259" key="4">
    <source>
        <dbReference type="Pfam" id="PF13439"/>
    </source>
</evidence>
<feature type="domain" description="Glycosyltransferase subfamily 4-like N-terminal" evidence="4">
    <location>
        <begin position="21"/>
        <end position="195"/>
    </location>
</feature>
<dbReference type="InterPro" id="IPR001296">
    <property type="entry name" value="Glyco_trans_1"/>
</dbReference>
<dbReference type="Pfam" id="PF00534">
    <property type="entry name" value="Glycos_transf_1"/>
    <property type="match status" value="1"/>
</dbReference>
<dbReference type="Gene3D" id="3.40.50.2000">
    <property type="entry name" value="Glycogen Phosphorylase B"/>
    <property type="match status" value="2"/>
</dbReference>
<dbReference type="Pfam" id="PF13439">
    <property type="entry name" value="Glyco_transf_4"/>
    <property type="match status" value="1"/>
</dbReference>
<dbReference type="CDD" id="cd03801">
    <property type="entry name" value="GT4_PimA-like"/>
    <property type="match status" value="1"/>
</dbReference>
<evidence type="ECO:0000313" key="6">
    <source>
        <dbReference type="Proteomes" id="UP000014227"/>
    </source>
</evidence>
<reference evidence="6" key="1">
    <citation type="submission" date="2013-03" db="EMBL/GenBank/DDBJ databases">
        <title>Genome sequence of Chthonomonas calidirosea, the first sequenced genome from the Armatimonadetes phylum (formally candidate division OP10).</title>
        <authorList>
            <person name="Lee K.C.Y."/>
            <person name="Morgan X.C."/>
            <person name="Dunfield P.F."/>
            <person name="Tamas I."/>
            <person name="Houghton K.M."/>
            <person name="Vyssotski M."/>
            <person name="Ryan J.L.J."/>
            <person name="Lagutin K."/>
            <person name="McDonald I.R."/>
            <person name="Stott M.B."/>
        </authorList>
    </citation>
    <scope>NUCLEOTIDE SEQUENCE [LARGE SCALE GENOMIC DNA]</scope>
    <source>
        <strain evidence="6">DSM 23976 / ICMP 18418 / T49</strain>
    </source>
</reference>
<evidence type="ECO:0000259" key="3">
    <source>
        <dbReference type="Pfam" id="PF00534"/>
    </source>
</evidence>
<dbReference type="PANTHER" id="PTHR12526">
    <property type="entry name" value="GLYCOSYLTRANSFERASE"/>
    <property type="match status" value="1"/>
</dbReference>
<dbReference type="GO" id="GO:0016757">
    <property type="term" value="F:glycosyltransferase activity"/>
    <property type="evidence" value="ECO:0007669"/>
    <property type="project" value="UniProtKB-KW"/>
</dbReference>
<dbReference type="PATRIC" id="fig|1303518.3.peg.1600"/>
<dbReference type="PANTHER" id="PTHR12526:SF510">
    <property type="entry name" value="D-INOSITOL 3-PHOSPHATE GLYCOSYLTRANSFERASE"/>
    <property type="match status" value="1"/>
</dbReference>
<gene>
    <name evidence="5" type="ORF">CCALI_01560</name>
</gene>
<feature type="domain" description="Glycosyl transferase family 1" evidence="3">
    <location>
        <begin position="214"/>
        <end position="370"/>
    </location>
</feature>
<dbReference type="STRING" id="454171.CP488_02536"/>
<dbReference type="KEGG" id="ccz:CCALI_01560"/>
<dbReference type="AlphaFoldDB" id="S0EUM7"/>
<dbReference type="SUPFAM" id="SSF53756">
    <property type="entry name" value="UDP-Glycosyltransferase/glycogen phosphorylase"/>
    <property type="match status" value="1"/>
</dbReference>
<evidence type="ECO:0000256" key="1">
    <source>
        <dbReference type="ARBA" id="ARBA00022676"/>
    </source>
</evidence>
<keyword evidence="6" id="KW-1185">Reference proteome</keyword>
<dbReference type="InterPro" id="IPR028098">
    <property type="entry name" value="Glyco_trans_4-like_N"/>
</dbReference>
<keyword evidence="2 5" id="KW-0808">Transferase</keyword>
<accession>S0EUM7</accession>
<name>S0EUM7_CHTCT</name>
<evidence type="ECO:0000313" key="5">
    <source>
        <dbReference type="EMBL" id="CCW35376.1"/>
    </source>
</evidence>
<dbReference type="EMBL" id="HF951689">
    <property type="protein sequence ID" value="CCW35376.1"/>
    <property type="molecule type" value="Genomic_DNA"/>
</dbReference>
<protein>
    <submittedName>
        <fullName evidence="5">Glycosyltransferase</fullName>
    </submittedName>
</protein>
<dbReference type="InParanoid" id="S0EUM7"/>
<proteinExistence type="predicted"/>
<sequence>MPSIQKHPCRVLFIDHTAQLGGGEVALLRLTQAFDRSRVAPHVLLFSDGPLHTKLEQAQVPVELFELNTQIVDMRREASRPRSLLQPNRLGAVLSAIGRLARFLRTKPFDVVHTNSLKADLIGGFAARLAHIPLVWHVHDRIEADYLPKNTVRILRLLARTLPTFVVANSAATLQTLHLPKQKPSDVIYCGIPDDWVQPPYPPPPLCGKSQVRIGLMGRITKWKGQHIYLAAAAKVLQRYPQTQFEIIGSALFGDQPYFVELQSEVARLQLDERVVFRGFQEDTKAVLSDLDILVHASIIPEPLGQVVLEGMALGRAVVATAGGGVLEVVVPNQTGLLVPMGDAEAMAEAILCLLSDPSLAQTMGEQARHHVGEHFTMSAMAERVTAIYETVAVR</sequence>
<organism evidence="5 6">
    <name type="scientific">Chthonomonas calidirosea (strain DSM 23976 / ICMP 18418 / T49)</name>
    <dbReference type="NCBI Taxonomy" id="1303518"/>
    <lineage>
        <taxon>Bacteria</taxon>
        <taxon>Bacillati</taxon>
        <taxon>Armatimonadota</taxon>
        <taxon>Chthonomonadia</taxon>
        <taxon>Chthonomonadales</taxon>
        <taxon>Chthonomonadaceae</taxon>
        <taxon>Chthonomonas</taxon>
    </lineage>
</organism>
<keyword evidence="1" id="KW-0328">Glycosyltransferase</keyword>